<keyword evidence="3" id="KW-0597">Phosphoprotein</keyword>
<feature type="compositionally biased region" description="Basic and acidic residues" evidence="6">
    <location>
        <begin position="110"/>
        <end position="134"/>
    </location>
</feature>
<keyword evidence="2" id="KW-0963">Cytoplasm</keyword>
<sequence length="1145" mass="130226">MSVSALPEWKQLLLERKRREEEEKERRGREEEDRLASMPAWKREIIQRRKAKQDEEKEKDVSATSEDDVTEQTDGKFPLFFQTENKQIIKSKETPIPFQKNTFPQSQNSFKREKVVRDEEKDGNKEKEAQRGREMWSGQTFQNKTEQSESDSTAPFTPRMVKRGGRGDGIDRRESVNVAPHTPQMEKRINVAPHTPQMEKRGGKSQETDRRESNSSALFNSVVGLRTIQANNIIIIEKDKNGKEKLERRNKEVLEDNEKHMRMDLREFLAGGGSVTEIRASEVLIIKPPDASKTESVVTTERRKSIDRLEKEGMWILKTGIKRGERVVNHNKLNEGCSGRVSQLLSKFGEHRKNPPTRSKSSESFNQTGETGQPLITKHLPVQEGNAEKSPSYKFVPKRSFSFSERVVCKQERRDYEEKGDFKGMERTRLDRRVKTQVKELSESQTRITKQWTRDDKRQGERKSGEIDEEEVHLHGGSTNASVKKHRVSLARRLPIRQEREAEKIQRRAAQKETEVTVCPLQSQEECIPPSDQIQQHCLEASFANAAIDEQTQAALIQQAEDLLCRFGNVPCDHKGSIKETDLCSQEYPAKLSQCNKNAEDVLQRRSDHKQHQANQPFSEQNYKEMVCASDTQARDEDWGLQSYEEPREDPNCPSGSNEGRRFCSEVPLDTSLSQSQSKTKETPPLLVNKRQNEAEDDGSGSAYDGCNQKEHHDLPALSNNERESSQKPHDGSTVGERITEDQTSRYSSEINEFCQEQIKIPRTVFYGVDVSAKMRRASVPEEDGPQIERRPSWKSGRALTRVESLREKIRQLEREALKSRADEESTREAALEHLRGFSVTQEVSMVKTSPQLPVPDSVLQSEGEVEKIRVVSERRISETDGEIERCEDDLIDVQAFDEELDQKEGEEEFFDEEYRPPSVSPPPSDSVDAMSRIYNLKAVGSRSPVCIGERTAEESGKYSHARSGFSPDVLPEPAKVSNQHEKIEAAPKSAQKVQHQVEKLHLRDKEEMEAKAQKRPDLLKETQTTILPPSERPQQVRSFTENAQENSVLSPLFSIRSASAGLNKRGTTITITPRRCAPSATPNSTKATPQSHECSPSGGKKRFPSAEEIQVIGGYQSLEKSCLSKSRSSSRMVSSVLFLFQTEM</sequence>
<keyword evidence="10" id="KW-1185">Reference proteome</keyword>
<feature type="compositionally biased region" description="Polar residues" evidence="6">
    <location>
        <begin position="99"/>
        <end position="109"/>
    </location>
</feature>
<evidence type="ECO:0000256" key="3">
    <source>
        <dbReference type="ARBA" id="ARBA00022553"/>
    </source>
</evidence>
<evidence type="ECO:0000256" key="2">
    <source>
        <dbReference type="ARBA" id="ARBA00022490"/>
    </source>
</evidence>
<dbReference type="Proteomes" id="UP000316079">
    <property type="component" value="Unassembled WGS sequence"/>
</dbReference>
<dbReference type="GO" id="GO:0005737">
    <property type="term" value="C:cytoplasm"/>
    <property type="evidence" value="ECO:0007669"/>
    <property type="project" value="UniProtKB-SubCell"/>
</dbReference>
<feature type="region of interest" description="Disordered" evidence="6">
    <location>
        <begin position="601"/>
        <end position="623"/>
    </location>
</feature>
<keyword evidence="5" id="KW-0175">Coiled coil</keyword>
<feature type="region of interest" description="Disordered" evidence="6">
    <location>
        <begin position="441"/>
        <end position="470"/>
    </location>
</feature>
<dbReference type="GO" id="GO:0019902">
    <property type="term" value="F:phosphatase binding"/>
    <property type="evidence" value="ECO:0007669"/>
    <property type="project" value="InterPro"/>
</dbReference>
<feature type="compositionally biased region" description="Polar residues" evidence="6">
    <location>
        <begin position="356"/>
        <end position="371"/>
    </location>
</feature>
<feature type="compositionally biased region" description="Polar residues" evidence="6">
    <location>
        <begin position="1081"/>
        <end position="1095"/>
    </location>
</feature>
<evidence type="ECO:0000259" key="7">
    <source>
        <dbReference type="Pfam" id="PF13914"/>
    </source>
</evidence>
<feature type="compositionally biased region" description="Polar residues" evidence="6">
    <location>
        <begin position="137"/>
        <end position="155"/>
    </location>
</feature>
<dbReference type="STRING" id="623744.A0A553PX39"/>
<dbReference type="PANTHER" id="PTHR21685">
    <property type="entry name" value="TON-B BOX DOMAIN"/>
    <property type="match status" value="1"/>
</dbReference>
<feature type="compositionally biased region" description="Basic and acidic residues" evidence="6">
    <location>
        <begin position="708"/>
        <end position="731"/>
    </location>
</feature>
<dbReference type="InterPro" id="IPR025907">
    <property type="entry name" value="Phostensin/Taperin_PP1-bd_dom"/>
</dbReference>
<feature type="compositionally biased region" description="Basic and acidic residues" evidence="6">
    <location>
        <begin position="17"/>
        <end position="61"/>
    </location>
</feature>
<feature type="compositionally biased region" description="Polar residues" evidence="6">
    <location>
        <begin position="1022"/>
        <end position="1045"/>
    </location>
</feature>
<keyword evidence="4" id="KW-0009">Actin-binding</keyword>
<feature type="domain" description="Phostensin/Taperin N-terminal" evidence="8">
    <location>
        <begin position="31"/>
        <end position="55"/>
    </location>
</feature>
<feature type="region of interest" description="Disordered" evidence="6">
    <location>
        <begin position="17"/>
        <end position="215"/>
    </location>
</feature>
<dbReference type="OrthoDB" id="8965062at2759"/>
<dbReference type="GO" id="GO:0003779">
    <property type="term" value="F:actin binding"/>
    <property type="evidence" value="ECO:0007669"/>
    <property type="project" value="UniProtKB-KW"/>
</dbReference>
<dbReference type="Pfam" id="PF13916">
    <property type="entry name" value="Phostensin_N"/>
    <property type="match status" value="1"/>
</dbReference>
<name>A0A553PX39_9TELE</name>
<evidence type="ECO:0000256" key="5">
    <source>
        <dbReference type="SAM" id="Coils"/>
    </source>
</evidence>
<evidence type="ECO:0000256" key="6">
    <source>
        <dbReference type="SAM" id="MobiDB-lite"/>
    </source>
</evidence>
<protein>
    <submittedName>
        <fullName evidence="9">Uncharacterized protein</fullName>
    </submittedName>
</protein>
<proteinExistence type="predicted"/>
<dbReference type="AlphaFoldDB" id="A0A553PX39"/>
<feature type="compositionally biased region" description="Basic and acidic residues" evidence="6">
    <location>
        <begin position="197"/>
        <end position="213"/>
    </location>
</feature>
<comment type="subcellular location">
    <subcellularLocation>
        <location evidence="1">Cytoplasm</location>
    </subcellularLocation>
</comment>
<dbReference type="EMBL" id="SRMA01026567">
    <property type="protein sequence ID" value="TRY82250.1"/>
    <property type="molecule type" value="Genomic_DNA"/>
</dbReference>
<feature type="compositionally biased region" description="Basic and acidic residues" evidence="6">
    <location>
        <begin position="452"/>
        <end position="466"/>
    </location>
</feature>
<gene>
    <name evidence="9" type="ORF">DNTS_009364</name>
</gene>
<feature type="compositionally biased region" description="Basic and acidic residues" evidence="6">
    <location>
        <begin position="165"/>
        <end position="175"/>
    </location>
</feature>
<dbReference type="PANTHER" id="PTHR21685:SF0">
    <property type="entry name" value="PHOSTENSIN"/>
    <property type="match status" value="1"/>
</dbReference>
<reference evidence="9 10" key="1">
    <citation type="journal article" date="2019" name="Sci. Data">
        <title>Hybrid genome assembly and annotation of Danionella translucida.</title>
        <authorList>
            <person name="Kadobianskyi M."/>
            <person name="Schulze L."/>
            <person name="Schuelke M."/>
            <person name="Judkewitz B."/>
        </authorList>
    </citation>
    <scope>NUCLEOTIDE SEQUENCE [LARGE SCALE GENOMIC DNA]</scope>
    <source>
        <strain evidence="9 10">Bolton</strain>
    </source>
</reference>
<feature type="compositionally biased region" description="Acidic residues" evidence="6">
    <location>
        <begin position="902"/>
        <end position="912"/>
    </location>
</feature>
<feature type="region of interest" description="Disordered" evidence="6">
    <location>
        <begin position="668"/>
        <end position="747"/>
    </location>
</feature>
<evidence type="ECO:0000259" key="8">
    <source>
        <dbReference type="Pfam" id="PF13916"/>
    </source>
</evidence>
<accession>A0A553PX39</accession>
<feature type="domain" description="Phostensin/Taperin PP1-binding" evidence="7">
    <location>
        <begin position="1063"/>
        <end position="1132"/>
    </location>
</feature>
<feature type="coiled-coil region" evidence="5">
    <location>
        <begin position="236"/>
        <end position="263"/>
    </location>
</feature>
<organism evidence="9 10">
    <name type="scientific">Danionella cerebrum</name>
    <dbReference type="NCBI Taxonomy" id="2873325"/>
    <lineage>
        <taxon>Eukaryota</taxon>
        <taxon>Metazoa</taxon>
        <taxon>Chordata</taxon>
        <taxon>Craniata</taxon>
        <taxon>Vertebrata</taxon>
        <taxon>Euteleostomi</taxon>
        <taxon>Actinopterygii</taxon>
        <taxon>Neopterygii</taxon>
        <taxon>Teleostei</taxon>
        <taxon>Ostariophysi</taxon>
        <taxon>Cypriniformes</taxon>
        <taxon>Danionidae</taxon>
        <taxon>Danioninae</taxon>
        <taxon>Danionella</taxon>
    </lineage>
</organism>
<dbReference type="Pfam" id="PF13914">
    <property type="entry name" value="Phostensin"/>
    <property type="match status" value="1"/>
</dbReference>
<feature type="region of interest" description="Disordered" evidence="6">
    <location>
        <begin position="1066"/>
        <end position="1107"/>
    </location>
</feature>
<evidence type="ECO:0000313" key="10">
    <source>
        <dbReference type="Proteomes" id="UP000316079"/>
    </source>
</evidence>
<comment type="caution">
    <text evidence="9">The sequence shown here is derived from an EMBL/GenBank/DDBJ whole genome shotgun (WGS) entry which is preliminary data.</text>
</comment>
<feature type="region of interest" description="Disordered" evidence="6">
    <location>
        <begin position="349"/>
        <end position="392"/>
    </location>
</feature>
<evidence type="ECO:0000313" key="9">
    <source>
        <dbReference type="EMBL" id="TRY82250.1"/>
    </source>
</evidence>
<feature type="region of interest" description="Disordered" evidence="6">
    <location>
        <begin position="642"/>
        <end position="661"/>
    </location>
</feature>
<feature type="compositionally biased region" description="Basic and acidic residues" evidence="6">
    <location>
        <begin position="996"/>
        <end position="1021"/>
    </location>
</feature>
<dbReference type="InterPro" id="IPR026671">
    <property type="entry name" value="PPP1R18/Tprn"/>
</dbReference>
<feature type="coiled-coil region" evidence="5">
    <location>
        <begin position="796"/>
        <end position="823"/>
    </location>
</feature>
<evidence type="ECO:0000256" key="4">
    <source>
        <dbReference type="ARBA" id="ARBA00023203"/>
    </source>
</evidence>
<dbReference type="InterPro" id="IPR025903">
    <property type="entry name" value="Phostensin/Taperin_N_dom"/>
</dbReference>
<feature type="region of interest" description="Disordered" evidence="6">
    <location>
        <begin position="902"/>
        <end position="929"/>
    </location>
</feature>
<feature type="region of interest" description="Disordered" evidence="6">
    <location>
        <begin position="953"/>
        <end position="1045"/>
    </location>
</feature>
<evidence type="ECO:0000256" key="1">
    <source>
        <dbReference type="ARBA" id="ARBA00004496"/>
    </source>
</evidence>